<accession>A0A9X0AT47</accession>
<dbReference type="EMBL" id="JAPEIS010000003">
    <property type="protein sequence ID" value="KAJ8068466.1"/>
    <property type="molecule type" value="Genomic_DNA"/>
</dbReference>
<dbReference type="AlphaFoldDB" id="A0A9X0AT47"/>
<evidence type="ECO:0000313" key="3">
    <source>
        <dbReference type="Proteomes" id="UP001152300"/>
    </source>
</evidence>
<gene>
    <name evidence="2" type="ORF">OCU04_004020</name>
</gene>
<dbReference type="OrthoDB" id="3257981at2759"/>
<organism evidence="2 3">
    <name type="scientific">Sclerotinia nivalis</name>
    <dbReference type="NCBI Taxonomy" id="352851"/>
    <lineage>
        <taxon>Eukaryota</taxon>
        <taxon>Fungi</taxon>
        <taxon>Dikarya</taxon>
        <taxon>Ascomycota</taxon>
        <taxon>Pezizomycotina</taxon>
        <taxon>Leotiomycetes</taxon>
        <taxon>Helotiales</taxon>
        <taxon>Sclerotiniaceae</taxon>
        <taxon>Sclerotinia</taxon>
    </lineage>
</organism>
<evidence type="ECO:0000313" key="2">
    <source>
        <dbReference type="EMBL" id="KAJ8068466.1"/>
    </source>
</evidence>
<feature type="domain" description="F-box" evidence="1">
    <location>
        <begin position="50"/>
        <end position="99"/>
    </location>
</feature>
<sequence>MTTKLQRRGIHLPLPRDRDYRGLESALRPVPLPLGCALENRPLTTESNESRVLFKTPLVFLQMILDSLGSKDLASFALVNRECRQLARSRQFSAVYIEISPRSWDIVQLLCFERLERAKSDNGMVSFPTLGACIRSITVKVQDNFTGMPIQNPSLEHRLDSPQTRHASCEGYNERAIYNLHFELRKILCCRWTLPHLETLKWNLNYCFDKELLMALARPSLRNLILFDVSVDEMPASIYPLPLHLRTVFVKARQTDIGGRTDRFCLTLLQRCAPTIECLVWHGDVTINHSIDLHTKLPFPRLCSLYLRQANPNNFILTSLLKSKKLRDLRIDFFRPINDSLRNFINTYGRIETLETFSFATPPLTFLRANNQLSNINFDSTRAGSGSFEDSVVVLEILIISRFDNLTSLGIRFSKRRKDFPWTALKLIGRLTGLNQLLISNDGGIFAPATDHNVILTSLRPLKKLKRLVIEGDIYEPDTNYHRPDQYYTATYAIGEDTFDPNMSEEEIWKAKSDTEAGKPYWELRHDSKMKSIATDYRKGFKQLEFLYMGRRVLFFPRKSGNPMAWIYSPPQSAVDFYTGEMFHMVPWDRLSDMWTSRL</sequence>
<protein>
    <recommendedName>
        <fullName evidence="1">F-box domain-containing protein</fullName>
    </recommendedName>
</protein>
<dbReference type="Pfam" id="PF00646">
    <property type="entry name" value="F-box"/>
    <property type="match status" value="1"/>
</dbReference>
<keyword evidence="3" id="KW-1185">Reference proteome</keyword>
<comment type="caution">
    <text evidence="2">The sequence shown here is derived from an EMBL/GenBank/DDBJ whole genome shotgun (WGS) entry which is preliminary data.</text>
</comment>
<name>A0A9X0AT47_9HELO</name>
<dbReference type="PROSITE" id="PS50181">
    <property type="entry name" value="FBOX"/>
    <property type="match status" value="1"/>
</dbReference>
<proteinExistence type="predicted"/>
<dbReference type="Proteomes" id="UP001152300">
    <property type="component" value="Unassembled WGS sequence"/>
</dbReference>
<evidence type="ECO:0000259" key="1">
    <source>
        <dbReference type="PROSITE" id="PS50181"/>
    </source>
</evidence>
<reference evidence="2" key="1">
    <citation type="submission" date="2022-11" db="EMBL/GenBank/DDBJ databases">
        <title>Genome Resource of Sclerotinia nivalis Strain SnTB1, a Plant Pathogen Isolated from American Ginseng.</title>
        <authorList>
            <person name="Fan S."/>
        </authorList>
    </citation>
    <scope>NUCLEOTIDE SEQUENCE</scope>
    <source>
        <strain evidence="2">SnTB1</strain>
    </source>
</reference>
<dbReference type="InterPro" id="IPR001810">
    <property type="entry name" value="F-box_dom"/>
</dbReference>
<dbReference type="SUPFAM" id="SSF52047">
    <property type="entry name" value="RNI-like"/>
    <property type="match status" value="1"/>
</dbReference>